<dbReference type="CDD" id="cd07341">
    <property type="entry name" value="M56_BlaR1_MecR1_like"/>
    <property type="match status" value="1"/>
</dbReference>
<feature type="region of interest" description="Disordered" evidence="1">
    <location>
        <begin position="478"/>
        <end position="498"/>
    </location>
</feature>
<dbReference type="RefSeq" id="WP_142602502.1">
    <property type="nucleotide sequence ID" value="NZ_FXSZ01000003.1"/>
</dbReference>
<keyword evidence="5" id="KW-1185">Reference proteome</keyword>
<dbReference type="PANTHER" id="PTHR34978">
    <property type="entry name" value="POSSIBLE SENSOR-TRANSDUCER PROTEIN BLAR"/>
    <property type="match status" value="1"/>
</dbReference>
<keyword evidence="2" id="KW-0812">Transmembrane</keyword>
<dbReference type="OrthoDB" id="649093at2"/>
<feature type="transmembrane region" description="Helical" evidence="2">
    <location>
        <begin position="141"/>
        <end position="159"/>
    </location>
</feature>
<keyword evidence="2" id="KW-1133">Transmembrane helix</keyword>
<evidence type="ECO:0000256" key="1">
    <source>
        <dbReference type="SAM" id="MobiDB-lite"/>
    </source>
</evidence>
<evidence type="ECO:0000313" key="5">
    <source>
        <dbReference type="Proteomes" id="UP000315971"/>
    </source>
</evidence>
<evidence type="ECO:0000313" key="4">
    <source>
        <dbReference type="EMBL" id="SMO53899.1"/>
    </source>
</evidence>
<dbReference type="Pfam" id="PF05569">
    <property type="entry name" value="Peptidase_M56"/>
    <property type="match status" value="1"/>
</dbReference>
<evidence type="ECO:0000256" key="2">
    <source>
        <dbReference type="SAM" id="Phobius"/>
    </source>
</evidence>
<feature type="domain" description="Peptidase M56" evidence="3">
    <location>
        <begin position="28"/>
        <end position="263"/>
    </location>
</feature>
<dbReference type="EMBL" id="FXSZ01000003">
    <property type="protein sequence ID" value="SMO53899.1"/>
    <property type="molecule type" value="Genomic_DNA"/>
</dbReference>
<evidence type="ECO:0000259" key="3">
    <source>
        <dbReference type="Pfam" id="PF05569"/>
    </source>
</evidence>
<name>A0A521C3C2_9SPHI</name>
<accession>A0A521C3C2</accession>
<keyword evidence="2" id="KW-0472">Membrane</keyword>
<reference evidence="4 5" key="1">
    <citation type="submission" date="2017-05" db="EMBL/GenBank/DDBJ databases">
        <authorList>
            <person name="Varghese N."/>
            <person name="Submissions S."/>
        </authorList>
    </citation>
    <scope>NUCLEOTIDE SEQUENCE [LARGE SCALE GENOMIC DNA]</scope>
    <source>
        <strain evidence="4 5">DSM 21342</strain>
    </source>
</reference>
<organism evidence="4 5">
    <name type="scientific">Solitalea koreensis</name>
    <dbReference type="NCBI Taxonomy" id="543615"/>
    <lineage>
        <taxon>Bacteria</taxon>
        <taxon>Pseudomonadati</taxon>
        <taxon>Bacteroidota</taxon>
        <taxon>Sphingobacteriia</taxon>
        <taxon>Sphingobacteriales</taxon>
        <taxon>Sphingobacteriaceae</taxon>
        <taxon>Solitalea</taxon>
    </lineage>
</organism>
<protein>
    <submittedName>
        <fullName evidence="4">Signal transducer regulating beta-lactamase production, contains metallopeptidase domain</fullName>
    </submittedName>
</protein>
<dbReference type="InterPro" id="IPR008756">
    <property type="entry name" value="Peptidase_M56"/>
</dbReference>
<dbReference type="PANTHER" id="PTHR34978:SF3">
    <property type="entry name" value="SLR0241 PROTEIN"/>
    <property type="match status" value="1"/>
</dbReference>
<dbReference type="InterPro" id="IPR052173">
    <property type="entry name" value="Beta-lactam_resp_regulator"/>
</dbReference>
<dbReference type="Proteomes" id="UP000315971">
    <property type="component" value="Unassembled WGS sequence"/>
</dbReference>
<feature type="transmembrane region" description="Helical" evidence="2">
    <location>
        <begin position="7"/>
        <end position="25"/>
    </location>
</feature>
<dbReference type="AlphaFoldDB" id="A0A521C3C2"/>
<sequence length="498" mass="56486">MEALFEYLLKVSLALVPFYLVYLLVFKRFTFFALNRYYLLLALATCLAIPFVDSGFLSSFNFIQSIQLSTGLQVENIDISNNKAILTSKGAAKPFNWQLFKTIVYLLGATVTLMLVLKNLYRIRSLIINCIAKKKDHNLTIVYIQGALSSASFFNVVFINNKALTLNDEALIIAHEKLHYQQLHSLDILCIELLKIFFWFNPLIYFYKKSLAEVHEFEVDEMATNKETRKEYASLLLNLAYEQHLSITHSFSVKPLSSRVKMLFKPKTHTMKRFAYLLFFPIAITVAISCQENKEIDNTGPIRTFNVDNENIGKNPLVLIDGKEYSADVLTKIDPEKIQGSTTYEQGYAVKKHGEKAKDGLIELDTRNGSFTFDNEHDRELVIKQIQKELALPKDHFLSKYTYEGRDGKEYEKIICKTSKGSVSSSHISGTKARFFLDGIENSEAEISSLSKDVVEKIKNISVNDAVFNFYTSPPPPPAAPAAFSTPPPPPPMEPKSK</sequence>
<gene>
    <name evidence="4" type="ORF">SAMN06265350_103178</name>
</gene>
<proteinExistence type="predicted"/>
<feature type="transmembrane region" description="Helical" evidence="2">
    <location>
        <begin position="37"/>
        <end position="63"/>
    </location>
</feature>
<feature type="transmembrane region" description="Helical" evidence="2">
    <location>
        <begin position="103"/>
        <end position="121"/>
    </location>
</feature>